<evidence type="ECO:0000313" key="2">
    <source>
        <dbReference type="Proteomes" id="UP000002190"/>
    </source>
</evidence>
<sequence length="76" mass="8431">MSKAKCMTEMVQPEIDDGGPTIESPYFLAGLLADEADSMTDKRQLAEVLAKWAVAYAKTWDQAVQERRANDAKAPR</sequence>
<protein>
    <submittedName>
        <fullName evidence="1">Uncharacterized protein</fullName>
    </submittedName>
</protein>
<dbReference type="AlphaFoldDB" id="D5WNL9"/>
<dbReference type="GeneID" id="301098098"/>
<dbReference type="EMBL" id="CP002016">
    <property type="protein sequence ID" value="ADG20898.1"/>
    <property type="molecule type" value="Genomic_DNA"/>
</dbReference>
<gene>
    <name evidence="1" type="ordered locus">BC1002_7152</name>
</gene>
<dbReference type="Proteomes" id="UP000002190">
    <property type="component" value="Plasmid pBC201"/>
</dbReference>
<keyword evidence="1" id="KW-0614">Plasmid</keyword>
<proteinExistence type="predicted"/>
<reference evidence="2" key="1">
    <citation type="submission" date="2010-04" db="EMBL/GenBank/DDBJ databases">
        <title>Complete sequence of plasmid 1 of Burkholderia sp. CCGE1002.</title>
        <authorList>
            <consortium name="US DOE Joint Genome Institute"/>
            <person name="Lucas S."/>
            <person name="Copeland A."/>
            <person name="Lapidus A."/>
            <person name="Cheng J.-F."/>
            <person name="Bruce D."/>
            <person name="Goodwin L."/>
            <person name="Pitluck S."/>
            <person name="Chertkov O."/>
            <person name="Detter J.C."/>
            <person name="Han C."/>
            <person name="Tapia R."/>
            <person name="Land M."/>
            <person name="Hauser L."/>
            <person name="Kyrpides N."/>
            <person name="Ovchinnikova G."/>
            <person name="Martinez-Romero E."/>
            <person name="Hernandez M.A.R."/>
            <person name="Tiedje J.M."/>
            <person name="Woyke T."/>
        </authorList>
    </citation>
    <scope>NUCLEOTIDE SEQUENCE [LARGE SCALE GENOMIC DNA]</scope>
    <source>
        <strain evidence="2">CCGE1002</strain>
        <plasmid evidence="2">pBC201</plasmid>
    </source>
</reference>
<dbReference type="KEGG" id="bge:BC1002_7152"/>
<dbReference type="HOGENOM" id="CLU_2647627_0_0_4"/>
<reference evidence="1 2" key="2">
    <citation type="journal article" date="2012" name="J. Bacteriol.">
        <title>Genome Sequences of Burkholderia sp. Strains CCGE1002 and H160, Isolated from Legume Nodules in Mexico and Brazil.</title>
        <authorList>
            <person name="Ormeno-Orrillo E."/>
            <person name="Rogel M.A."/>
            <person name="Chueire L.M."/>
            <person name="Tiedje J.M."/>
            <person name="Martinez-Romero E."/>
            <person name="Hungria M."/>
        </authorList>
    </citation>
    <scope>NUCLEOTIDE SEQUENCE [LARGE SCALE GENOMIC DNA]</scope>
    <source>
        <strain evidence="1 2">CCGE1002</strain>
        <plasmid evidence="2">pBC201</plasmid>
    </source>
</reference>
<geneLocation type="plasmid" evidence="1 2">
    <name>pBC201</name>
</geneLocation>
<organism evidence="1 2">
    <name type="scientific">Paraburkholderia atlantica</name>
    <dbReference type="NCBI Taxonomy" id="2654982"/>
    <lineage>
        <taxon>Bacteria</taxon>
        <taxon>Pseudomonadati</taxon>
        <taxon>Pseudomonadota</taxon>
        <taxon>Betaproteobacteria</taxon>
        <taxon>Burkholderiales</taxon>
        <taxon>Burkholderiaceae</taxon>
        <taxon>Paraburkholderia</taxon>
    </lineage>
</organism>
<dbReference type="RefSeq" id="WP_013094673.1">
    <property type="nucleotide sequence ID" value="NC_014120.1"/>
</dbReference>
<name>D5WNL9_PARAM</name>
<accession>D5WNL9</accession>
<evidence type="ECO:0000313" key="1">
    <source>
        <dbReference type="EMBL" id="ADG20898.1"/>
    </source>
</evidence>